<proteinExistence type="predicted"/>
<gene>
    <name evidence="1" type="ORF">GDO54_017854</name>
</gene>
<sequence>MRPLMMVMCEVRAVITEMHRTQTHKDKWPMAEQILFICVDIKYEKSMNQFGLQLSTALPVFPEIFFVGVLYNAGSENLKTSICPETLSFTRRTPEVS</sequence>
<comment type="caution">
    <text evidence="1">The sequence shown here is derived from an EMBL/GenBank/DDBJ whole genome shotgun (WGS) entry which is preliminary data.</text>
</comment>
<evidence type="ECO:0000313" key="1">
    <source>
        <dbReference type="EMBL" id="DBA21158.1"/>
    </source>
</evidence>
<accession>A0AAV3AGR6</accession>
<protein>
    <submittedName>
        <fullName evidence="1">Uncharacterized protein</fullName>
    </submittedName>
</protein>
<evidence type="ECO:0000313" key="2">
    <source>
        <dbReference type="Proteomes" id="UP001181693"/>
    </source>
</evidence>
<dbReference type="EMBL" id="DYDO01000007">
    <property type="protein sequence ID" value="DBA21158.1"/>
    <property type="molecule type" value="Genomic_DNA"/>
</dbReference>
<name>A0AAV3AGR6_PYXAD</name>
<dbReference type="AlphaFoldDB" id="A0AAV3AGR6"/>
<reference evidence="1" key="1">
    <citation type="thesis" date="2020" institute="ProQuest LLC" country="789 East Eisenhower Parkway, Ann Arbor, MI, USA">
        <title>Comparative Genomics and Chromosome Evolution.</title>
        <authorList>
            <person name="Mudd A.B."/>
        </authorList>
    </citation>
    <scope>NUCLEOTIDE SEQUENCE</scope>
    <source>
        <strain evidence="1">1538</strain>
        <tissue evidence="1">Blood</tissue>
    </source>
</reference>
<organism evidence="1 2">
    <name type="scientific">Pyxicephalus adspersus</name>
    <name type="common">African bullfrog</name>
    <dbReference type="NCBI Taxonomy" id="30357"/>
    <lineage>
        <taxon>Eukaryota</taxon>
        <taxon>Metazoa</taxon>
        <taxon>Chordata</taxon>
        <taxon>Craniata</taxon>
        <taxon>Vertebrata</taxon>
        <taxon>Euteleostomi</taxon>
        <taxon>Amphibia</taxon>
        <taxon>Batrachia</taxon>
        <taxon>Anura</taxon>
        <taxon>Neobatrachia</taxon>
        <taxon>Ranoidea</taxon>
        <taxon>Pyxicephalidae</taxon>
        <taxon>Pyxicephalinae</taxon>
        <taxon>Pyxicephalus</taxon>
    </lineage>
</organism>
<dbReference type="Proteomes" id="UP001181693">
    <property type="component" value="Unassembled WGS sequence"/>
</dbReference>
<keyword evidence="2" id="KW-1185">Reference proteome</keyword>